<dbReference type="EMBL" id="GBXM01025807">
    <property type="protein sequence ID" value="JAH82770.1"/>
    <property type="molecule type" value="Transcribed_RNA"/>
</dbReference>
<evidence type="ECO:0000313" key="1">
    <source>
        <dbReference type="EMBL" id="JAH82770.1"/>
    </source>
</evidence>
<reference evidence="1" key="2">
    <citation type="journal article" date="2015" name="Fish Shellfish Immunol.">
        <title>Early steps in the European eel (Anguilla anguilla)-Vibrio vulnificus interaction in the gills: Role of the RtxA13 toxin.</title>
        <authorList>
            <person name="Callol A."/>
            <person name="Pajuelo D."/>
            <person name="Ebbesson L."/>
            <person name="Teles M."/>
            <person name="MacKenzie S."/>
            <person name="Amaro C."/>
        </authorList>
    </citation>
    <scope>NUCLEOTIDE SEQUENCE</scope>
</reference>
<protein>
    <submittedName>
        <fullName evidence="1">Uncharacterized protein</fullName>
    </submittedName>
</protein>
<sequence>MVVLERCRMLAAKNLLLSVLNII</sequence>
<name>A0A0E9VZR7_ANGAN</name>
<reference evidence="1" key="1">
    <citation type="submission" date="2014-11" db="EMBL/GenBank/DDBJ databases">
        <authorList>
            <person name="Amaro Gonzalez C."/>
        </authorList>
    </citation>
    <scope>NUCLEOTIDE SEQUENCE</scope>
</reference>
<organism evidence="1">
    <name type="scientific">Anguilla anguilla</name>
    <name type="common">European freshwater eel</name>
    <name type="synonym">Muraena anguilla</name>
    <dbReference type="NCBI Taxonomy" id="7936"/>
    <lineage>
        <taxon>Eukaryota</taxon>
        <taxon>Metazoa</taxon>
        <taxon>Chordata</taxon>
        <taxon>Craniata</taxon>
        <taxon>Vertebrata</taxon>
        <taxon>Euteleostomi</taxon>
        <taxon>Actinopterygii</taxon>
        <taxon>Neopterygii</taxon>
        <taxon>Teleostei</taxon>
        <taxon>Anguilliformes</taxon>
        <taxon>Anguillidae</taxon>
        <taxon>Anguilla</taxon>
    </lineage>
</organism>
<proteinExistence type="predicted"/>
<dbReference type="AlphaFoldDB" id="A0A0E9VZR7"/>
<accession>A0A0E9VZR7</accession>